<dbReference type="EMBL" id="JAEQMY010000025">
    <property type="protein sequence ID" value="MBL0405637.1"/>
    <property type="molecule type" value="Genomic_DNA"/>
</dbReference>
<dbReference type="RefSeq" id="WP_202061784.1">
    <property type="nucleotide sequence ID" value="NZ_JAEQMY010000025.1"/>
</dbReference>
<accession>A0A936Z9U4</accession>
<organism evidence="1 2">
    <name type="scientific">Microvirga aerilata</name>
    <dbReference type="NCBI Taxonomy" id="670292"/>
    <lineage>
        <taxon>Bacteria</taxon>
        <taxon>Pseudomonadati</taxon>
        <taxon>Pseudomonadota</taxon>
        <taxon>Alphaproteobacteria</taxon>
        <taxon>Hyphomicrobiales</taxon>
        <taxon>Methylobacteriaceae</taxon>
        <taxon>Microvirga</taxon>
    </lineage>
</organism>
<dbReference type="InterPro" id="IPR036390">
    <property type="entry name" value="WH_DNA-bd_sf"/>
</dbReference>
<sequence length="55" mass="6110">MATPQIWEAVRLRAVGLVNGYSCDWPITQTEIGDALGVTTVHVNRFCKPAGRWSH</sequence>
<reference evidence="1" key="1">
    <citation type="submission" date="2021-01" db="EMBL/GenBank/DDBJ databases">
        <title>Microvirga sp.</title>
        <authorList>
            <person name="Kim M.K."/>
        </authorList>
    </citation>
    <scope>NUCLEOTIDE SEQUENCE</scope>
    <source>
        <strain evidence="1">5420S-16</strain>
    </source>
</reference>
<keyword evidence="2" id="KW-1185">Reference proteome</keyword>
<dbReference type="Gene3D" id="1.10.10.10">
    <property type="entry name" value="Winged helix-like DNA-binding domain superfamily/Winged helix DNA-binding domain"/>
    <property type="match status" value="1"/>
</dbReference>
<protein>
    <submittedName>
        <fullName evidence="1">Winged helix-turn-helix domain-containing protein</fullName>
    </submittedName>
</protein>
<dbReference type="Proteomes" id="UP000605848">
    <property type="component" value="Unassembled WGS sequence"/>
</dbReference>
<dbReference type="InterPro" id="IPR036388">
    <property type="entry name" value="WH-like_DNA-bd_sf"/>
</dbReference>
<proteinExistence type="predicted"/>
<evidence type="ECO:0000313" key="1">
    <source>
        <dbReference type="EMBL" id="MBL0405637.1"/>
    </source>
</evidence>
<evidence type="ECO:0000313" key="2">
    <source>
        <dbReference type="Proteomes" id="UP000605848"/>
    </source>
</evidence>
<dbReference type="AlphaFoldDB" id="A0A936Z9U4"/>
<dbReference type="SUPFAM" id="SSF46785">
    <property type="entry name" value="Winged helix' DNA-binding domain"/>
    <property type="match status" value="1"/>
</dbReference>
<name>A0A936Z9U4_9HYPH</name>
<comment type="caution">
    <text evidence="1">The sequence shown here is derived from an EMBL/GenBank/DDBJ whole genome shotgun (WGS) entry which is preliminary data.</text>
</comment>
<gene>
    <name evidence="1" type="ORF">JKG68_16845</name>
</gene>